<dbReference type="PRINTS" id="PR00038">
    <property type="entry name" value="HTHLUXR"/>
</dbReference>
<dbReference type="Pfam" id="PF00196">
    <property type="entry name" value="GerE"/>
    <property type="match status" value="1"/>
</dbReference>
<dbReference type="InterPro" id="IPR036388">
    <property type="entry name" value="WH-like_DNA-bd_sf"/>
</dbReference>
<accession>A0ABX1GIJ2</accession>
<evidence type="ECO:0000313" key="6">
    <source>
        <dbReference type="EMBL" id="NKI18791.1"/>
    </source>
</evidence>
<dbReference type="InterPro" id="IPR001789">
    <property type="entry name" value="Sig_transdc_resp-reg_receiver"/>
</dbReference>
<dbReference type="Pfam" id="PF00072">
    <property type="entry name" value="Response_reg"/>
    <property type="match status" value="1"/>
</dbReference>
<proteinExistence type="predicted"/>
<dbReference type="InterPro" id="IPR058245">
    <property type="entry name" value="NreC/VraR/RcsB-like_REC"/>
</dbReference>
<dbReference type="InterPro" id="IPR039420">
    <property type="entry name" value="WalR-like"/>
</dbReference>
<evidence type="ECO:0000313" key="7">
    <source>
        <dbReference type="Proteomes" id="UP000765845"/>
    </source>
</evidence>
<organism evidence="6 7">
    <name type="scientific">Spongiibacter thalassae</name>
    <dbReference type="NCBI Taxonomy" id="2721624"/>
    <lineage>
        <taxon>Bacteria</taxon>
        <taxon>Pseudomonadati</taxon>
        <taxon>Pseudomonadota</taxon>
        <taxon>Gammaproteobacteria</taxon>
        <taxon>Cellvibrionales</taxon>
        <taxon>Spongiibacteraceae</taxon>
        <taxon>Spongiibacter</taxon>
    </lineage>
</organism>
<evidence type="ECO:0000256" key="3">
    <source>
        <dbReference type="PROSITE-ProRule" id="PRU00169"/>
    </source>
</evidence>
<evidence type="ECO:0000256" key="1">
    <source>
        <dbReference type="ARBA" id="ARBA00022553"/>
    </source>
</evidence>
<reference evidence="6 7" key="1">
    <citation type="submission" date="2020-04" db="EMBL/GenBank/DDBJ databases">
        <authorList>
            <person name="Yoon J."/>
        </authorList>
    </citation>
    <scope>NUCLEOTIDE SEQUENCE [LARGE SCALE GENOMIC DNA]</scope>
    <source>
        <strain evidence="6 7">KMU-166</strain>
    </source>
</reference>
<dbReference type="SMART" id="SM00421">
    <property type="entry name" value="HTH_LUXR"/>
    <property type="match status" value="1"/>
</dbReference>
<dbReference type="CDD" id="cd17535">
    <property type="entry name" value="REC_NarL-like"/>
    <property type="match status" value="1"/>
</dbReference>
<gene>
    <name evidence="6" type="ORF">HCU74_15390</name>
</gene>
<dbReference type="SUPFAM" id="SSF46894">
    <property type="entry name" value="C-terminal effector domain of the bipartite response regulators"/>
    <property type="match status" value="1"/>
</dbReference>
<dbReference type="PROSITE" id="PS50110">
    <property type="entry name" value="RESPONSE_REGULATORY"/>
    <property type="match status" value="1"/>
</dbReference>
<dbReference type="SMART" id="SM00448">
    <property type="entry name" value="REC"/>
    <property type="match status" value="1"/>
</dbReference>
<evidence type="ECO:0000259" key="5">
    <source>
        <dbReference type="PROSITE" id="PS50110"/>
    </source>
</evidence>
<feature type="domain" description="HTH luxR-type" evidence="4">
    <location>
        <begin position="145"/>
        <end position="210"/>
    </location>
</feature>
<dbReference type="Gene3D" id="3.40.50.2300">
    <property type="match status" value="1"/>
</dbReference>
<evidence type="ECO:0000259" key="4">
    <source>
        <dbReference type="PROSITE" id="PS50043"/>
    </source>
</evidence>
<keyword evidence="1 3" id="KW-0597">Phosphoprotein</keyword>
<dbReference type="RefSeq" id="WP_168451320.1">
    <property type="nucleotide sequence ID" value="NZ_JAAWWK010000006.1"/>
</dbReference>
<dbReference type="SUPFAM" id="SSF52172">
    <property type="entry name" value="CheY-like"/>
    <property type="match status" value="1"/>
</dbReference>
<dbReference type="CDD" id="cd06170">
    <property type="entry name" value="LuxR_C_like"/>
    <property type="match status" value="1"/>
</dbReference>
<comment type="caution">
    <text evidence="6">The sequence shown here is derived from an EMBL/GenBank/DDBJ whole genome shotgun (WGS) entry which is preliminary data.</text>
</comment>
<feature type="modified residue" description="4-aspartylphosphate" evidence="3">
    <location>
        <position position="58"/>
    </location>
</feature>
<evidence type="ECO:0000256" key="2">
    <source>
        <dbReference type="ARBA" id="ARBA00023125"/>
    </source>
</evidence>
<protein>
    <submittedName>
        <fullName evidence="6">Response regulator transcription factor</fullName>
    </submittedName>
</protein>
<feature type="domain" description="Response regulatory" evidence="5">
    <location>
        <begin position="8"/>
        <end position="123"/>
    </location>
</feature>
<sequence>MNLRPFTRALILEDLEVAQQWLKGALELAFPGIKVRIAASLAEGRRCLLPLPDIALIDLKLPDGDGIELLREIKGSGNPLPCIVTTIYDDDRHLFPALTAGADGYLLKDHDQEDLANELQRILVGQPPLSPGIARRVLSSFTPSTEPLVEPLTPRQLQVLRMIAQGRSIQQVADELSISYHTAASHIRGIYQRLGVTSRAEATARAIKLGLDT</sequence>
<dbReference type="PROSITE" id="PS50043">
    <property type="entry name" value="HTH_LUXR_2"/>
    <property type="match status" value="1"/>
</dbReference>
<dbReference type="InterPro" id="IPR000792">
    <property type="entry name" value="Tscrpt_reg_LuxR_C"/>
</dbReference>
<dbReference type="Gene3D" id="1.10.10.10">
    <property type="entry name" value="Winged helix-like DNA-binding domain superfamily/Winged helix DNA-binding domain"/>
    <property type="match status" value="1"/>
</dbReference>
<keyword evidence="2" id="KW-0238">DNA-binding</keyword>
<dbReference type="PANTHER" id="PTHR43214">
    <property type="entry name" value="TWO-COMPONENT RESPONSE REGULATOR"/>
    <property type="match status" value="1"/>
</dbReference>
<dbReference type="Proteomes" id="UP000765845">
    <property type="component" value="Unassembled WGS sequence"/>
</dbReference>
<dbReference type="EMBL" id="JAAWWK010000006">
    <property type="protein sequence ID" value="NKI18791.1"/>
    <property type="molecule type" value="Genomic_DNA"/>
</dbReference>
<dbReference type="InterPro" id="IPR016032">
    <property type="entry name" value="Sig_transdc_resp-reg_C-effctor"/>
</dbReference>
<keyword evidence="7" id="KW-1185">Reference proteome</keyword>
<name>A0ABX1GIJ2_9GAMM</name>
<dbReference type="InterPro" id="IPR011006">
    <property type="entry name" value="CheY-like_superfamily"/>
</dbReference>